<dbReference type="GO" id="GO:0046872">
    <property type="term" value="F:metal ion binding"/>
    <property type="evidence" value="ECO:0007669"/>
    <property type="project" value="UniProtKB-KW"/>
</dbReference>
<keyword evidence="7 9" id="KW-0255">Endonuclease</keyword>
<feature type="binding site" evidence="9">
    <location>
        <position position="175"/>
    </location>
    <ligand>
        <name>a divalent metal cation</name>
        <dbReference type="ChEBI" id="CHEBI:60240"/>
    </ligand>
</feature>
<dbReference type="GO" id="GO:0032299">
    <property type="term" value="C:ribonuclease H2 complex"/>
    <property type="evidence" value="ECO:0007669"/>
    <property type="project" value="TreeGrafter"/>
</dbReference>
<dbReference type="InterPro" id="IPR024567">
    <property type="entry name" value="RNase_HII/HIII_dom"/>
</dbReference>
<evidence type="ECO:0000256" key="5">
    <source>
        <dbReference type="ARBA" id="ARBA00022722"/>
    </source>
</evidence>
<dbReference type="Proteomes" id="UP000683213">
    <property type="component" value="Unassembled WGS sequence"/>
</dbReference>
<keyword evidence="8 9" id="KW-0378">Hydrolase</keyword>
<dbReference type="GO" id="GO:0006298">
    <property type="term" value="P:mismatch repair"/>
    <property type="evidence" value="ECO:0007669"/>
    <property type="project" value="TreeGrafter"/>
</dbReference>
<dbReference type="EC" id="3.1.26.4" evidence="10"/>
<dbReference type="GO" id="GO:0043137">
    <property type="term" value="P:DNA replication, removal of RNA primer"/>
    <property type="evidence" value="ECO:0007669"/>
    <property type="project" value="TreeGrafter"/>
</dbReference>
<dbReference type="InterPro" id="IPR024568">
    <property type="entry name" value="RNase_HIII_N"/>
</dbReference>
<dbReference type="InterPro" id="IPR012337">
    <property type="entry name" value="RNaseH-like_sf"/>
</dbReference>
<gene>
    <name evidence="12" type="ORF">J4224_02450</name>
</gene>
<dbReference type="InterPro" id="IPR036397">
    <property type="entry name" value="RNaseH_sf"/>
</dbReference>
<reference evidence="12" key="2">
    <citation type="submission" date="2021-05" db="EMBL/GenBank/DDBJ databases">
        <title>Protein family content uncovers lineage relationships and bacterial pathway maintenance mechanisms in DPANN archaea.</title>
        <authorList>
            <person name="Castelle C.J."/>
            <person name="Meheust R."/>
            <person name="Jaffe A.L."/>
            <person name="Seitz K."/>
            <person name="Gong X."/>
            <person name="Baker B.J."/>
            <person name="Banfield J.F."/>
        </authorList>
    </citation>
    <scope>NUCLEOTIDE SEQUENCE</scope>
    <source>
        <strain evidence="12">RIFCSPHIGHO2_01_FULL_GW2011_AR10_43_9</strain>
    </source>
</reference>
<dbReference type="PANTHER" id="PTHR10954">
    <property type="entry name" value="RIBONUCLEASE H2 SUBUNIT A"/>
    <property type="match status" value="1"/>
</dbReference>
<dbReference type="GO" id="GO:0005737">
    <property type="term" value="C:cytoplasm"/>
    <property type="evidence" value="ECO:0007669"/>
    <property type="project" value="UniProtKB-SubCell"/>
</dbReference>
<feature type="binding site" evidence="9">
    <location>
        <position position="81"/>
    </location>
    <ligand>
        <name>a divalent metal cation</name>
        <dbReference type="ChEBI" id="CHEBI:60240"/>
    </ligand>
</feature>
<organism evidence="12 13">
    <name type="scientific">Candidatus Iainarchaeum sp</name>
    <dbReference type="NCBI Taxonomy" id="3101447"/>
    <lineage>
        <taxon>Archaea</taxon>
        <taxon>Candidatus Iainarchaeota</taxon>
        <taxon>Candidatus Iainarchaeia</taxon>
        <taxon>Candidatus Iainarchaeales</taxon>
        <taxon>Candidatus Iainarchaeaceae</taxon>
        <taxon>Candidatus Iainarchaeum</taxon>
    </lineage>
</organism>
<dbReference type="Gene3D" id="3.30.420.10">
    <property type="entry name" value="Ribonuclease H-like superfamily/Ribonuclease H"/>
    <property type="match status" value="1"/>
</dbReference>
<feature type="binding site" evidence="9">
    <location>
        <position position="80"/>
    </location>
    <ligand>
        <name>a divalent metal cation</name>
        <dbReference type="ChEBI" id="CHEBI:60240"/>
    </ligand>
</feature>
<evidence type="ECO:0000256" key="2">
    <source>
        <dbReference type="ARBA" id="ARBA00004065"/>
    </source>
</evidence>
<keyword evidence="5 9" id="KW-0540">Nuclease</keyword>
<evidence type="ECO:0000256" key="1">
    <source>
        <dbReference type="ARBA" id="ARBA00000077"/>
    </source>
</evidence>
<evidence type="ECO:0000256" key="9">
    <source>
        <dbReference type="PROSITE-ProRule" id="PRU01319"/>
    </source>
</evidence>
<keyword evidence="6 9" id="KW-0479">Metal-binding</keyword>
<dbReference type="GO" id="GO:0004523">
    <property type="term" value="F:RNA-DNA hybrid ribonuclease activity"/>
    <property type="evidence" value="ECO:0007669"/>
    <property type="project" value="UniProtKB-UniRule"/>
</dbReference>
<comment type="subcellular location">
    <subcellularLocation>
        <location evidence="3">Cytoplasm</location>
    </subcellularLocation>
</comment>
<sequence>MQEIISLRESEKAKVLKALESMEKAQTTSPSEEARWKTEKCTVTLYRTGKLVVQGNNAEKVRGQIMEKLELGKELVLGIDETGRGEFSGPLVVSGVLGETNSLRGLRDSKKTKDISQKYGLATKNSLAQASISFNALFLDELRRTMTLDQIQAKAVDSFASLFKELGVKAPVRVDGSGLKTKEKGIEFIVKGDDLEPAISAASIVSKNLRNISGDKEQRKSWKKH</sequence>
<evidence type="ECO:0000256" key="4">
    <source>
        <dbReference type="ARBA" id="ARBA00022490"/>
    </source>
</evidence>
<evidence type="ECO:0000256" key="7">
    <source>
        <dbReference type="ARBA" id="ARBA00022759"/>
    </source>
</evidence>
<reference evidence="12" key="1">
    <citation type="submission" date="2021-03" db="EMBL/GenBank/DDBJ databases">
        <authorList>
            <person name="Jaffe A."/>
        </authorList>
    </citation>
    <scope>NUCLEOTIDE SEQUENCE</scope>
    <source>
        <strain evidence="12">RIFCSPHIGHO2_01_FULL_GW2011_AR10_43_9</strain>
    </source>
</reference>
<evidence type="ECO:0000313" key="13">
    <source>
        <dbReference type="Proteomes" id="UP000683213"/>
    </source>
</evidence>
<dbReference type="GO" id="GO:0003723">
    <property type="term" value="F:RNA binding"/>
    <property type="evidence" value="ECO:0007669"/>
    <property type="project" value="UniProtKB-UniRule"/>
</dbReference>
<comment type="function">
    <text evidence="2 10">Endonuclease that specifically degrades the RNA of RNA-DNA hybrids.</text>
</comment>
<proteinExistence type="inferred from homology"/>
<dbReference type="SUPFAM" id="SSF53098">
    <property type="entry name" value="Ribonuclease H-like"/>
    <property type="match status" value="1"/>
</dbReference>
<feature type="domain" description="RNase H type-2" evidence="11">
    <location>
        <begin position="74"/>
        <end position="225"/>
    </location>
</feature>
<dbReference type="AlphaFoldDB" id="A0A8T4KW61"/>
<evidence type="ECO:0000256" key="3">
    <source>
        <dbReference type="ARBA" id="ARBA00004496"/>
    </source>
</evidence>
<dbReference type="Gene3D" id="3.30.310.10">
    <property type="entry name" value="TATA-Binding Protein"/>
    <property type="match status" value="1"/>
</dbReference>
<comment type="cofactor">
    <cofactor evidence="9">
        <name>Mn(2+)</name>
        <dbReference type="ChEBI" id="CHEBI:29035"/>
    </cofactor>
    <cofactor evidence="9">
        <name>Mg(2+)</name>
        <dbReference type="ChEBI" id="CHEBI:18420"/>
    </cofactor>
    <text evidence="9">Manganese or magnesium. Binds 1 divalent metal ion per monomer in the absence of substrate. May bind a second metal ion after substrate binding.</text>
</comment>
<accession>A0A8T4KW61</accession>
<evidence type="ECO:0000256" key="10">
    <source>
        <dbReference type="RuleBase" id="RU003515"/>
    </source>
</evidence>
<protein>
    <recommendedName>
        <fullName evidence="10">Ribonuclease</fullName>
        <ecNumber evidence="10">3.1.26.4</ecNumber>
    </recommendedName>
</protein>
<evidence type="ECO:0000313" key="12">
    <source>
        <dbReference type="EMBL" id="MBS3059263.1"/>
    </source>
</evidence>
<evidence type="ECO:0000256" key="6">
    <source>
        <dbReference type="ARBA" id="ARBA00022723"/>
    </source>
</evidence>
<dbReference type="Pfam" id="PF11858">
    <property type="entry name" value="DUF3378"/>
    <property type="match status" value="1"/>
</dbReference>
<dbReference type="InterPro" id="IPR012295">
    <property type="entry name" value="TBP_dom_sf"/>
</dbReference>
<dbReference type="PANTHER" id="PTHR10954:SF23">
    <property type="entry name" value="RIBONUCLEASE"/>
    <property type="match status" value="1"/>
</dbReference>
<keyword evidence="4" id="KW-0963">Cytoplasm</keyword>
<comment type="catalytic activity">
    <reaction evidence="1 9 10">
        <text>Endonucleolytic cleavage to 5'-phosphomonoester.</text>
        <dbReference type="EC" id="3.1.26.4"/>
    </reaction>
</comment>
<dbReference type="EMBL" id="JAGVWF010000032">
    <property type="protein sequence ID" value="MBS3059263.1"/>
    <property type="molecule type" value="Genomic_DNA"/>
</dbReference>
<dbReference type="InterPro" id="IPR001352">
    <property type="entry name" value="RNase_HII/HIII"/>
</dbReference>
<name>A0A8T4KW61_9ARCH</name>
<dbReference type="Pfam" id="PF01351">
    <property type="entry name" value="RNase_HII"/>
    <property type="match status" value="1"/>
</dbReference>
<evidence type="ECO:0000256" key="8">
    <source>
        <dbReference type="ARBA" id="ARBA00022801"/>
    </source>
</evidence>
<comment type="caution">
    <text evidence="12">The sequence shown here is derived from an EMBL/GenBank/DDBJ whole genome shotgun (WGS) entry which is preliminary data.</text>
</comment>
<evidence type="ECO:0000259" key="11">
    <source>
        <dbReference type="PROSITE" id="PS51975"/>
    </source>
</evidence>
<dbReference type="PROSITE" id="PS51975">
    <property type="entry name" value="RNASE_H_2"/>
    <property type="match status" value="1"/>
</dbReference>
<comment type="similarity">
    <text evidence="10">Belongs to the RNase HII family.</text>
</comment>